<reference evidence="3" key="2">
    <citation type="submission" date="2020-09" db="EMBL/GenBank/DDBJ databases">
        <authorList>
            <person name="Sun Q."/>
            <person name="Kim S."/>
        </authorList>
    </citation>
    <scope>NUCLEOTIDE SEQUENCE</scope>
    <source>
        <strain evidence="3">KCTC 42731</strain>
    </source>
</reference>
<comment type="subcellular location">
    <subcellularLocation>
        <location evidence="2">Cytoplasm</location>
    </subcellularLocation>
    <text evidence="2">Associated with two foci at the outer edges of the nucleoid region in young cells, and at four foci within both cell halves in older cells.</text>
</comment>
<comment type="caution">
    <text evidence="3">The sequence shown here is derived from an EMBL/GenBank/DDBJ whole genome shotgun (WGS) entry which is preliminary data.</text>
</comment>
<sequence>MADFQNPSLGEMQQQSLPLAFIRGEAMVEKPQDLFIPPDALKVILEAFEGPLDLLLYLIKKQKFDILDLPIAPITEQYMQYVELMKDLNMELAAEYLVMASILAEIKSRLLLPKQQVEEVEDDPRAELIRRLQEYEMYKQAAEDLDQLPRLDRDVFVVELPLADVDNLVENHPDVELKELVLAFQDVLKRSQAFEHHHITRESLSTRERMSQILTQLGQLEEKSFLPFSQLFEVSEGKHGVVVTFLAMLELIKELLIECQQASVFGEIHLRLKQNLQAV</sequence>
<dbReference type="GO" id="GO:0006260">
    <property type="term" value="P:DNA replication"/>
    <property type="evidence" value="ECO:0007669"/>
    <property type="project" value="UniProtKB-UniRule"/>
</dbReference>
<dbReference type="InterPro" id="IPR003768">
    <property type="entry name" value="ScpA"/>
</dbReference>
<dbReference type="GO" id="GO:0051301">
    <property type="term" value="P:cell division"/>
    <property type="evidence" value="ECO:0007669"/>
    <property type="project" value="UniProtKB-KW"/>
</dbReference>
<accession>A0A919BQI2</accession>
<name>A0A919BQI2_9GAMM</name>
<comment type="subunit">
    <text evidence="2">Component of a cohesin-like complex composed of ScpA, ScpB and the Smc homodimer, in which ScpA and ScpB bind to the head domain of Smc. The presence of the three proteins is required for the association of the complex with DNA.</text>
</comment>
<dbReference type="HAMAP" id="MF_01805">
    <property type="entry name" value="ScpA"/>
    <property type="match status" value="1"/>
</dbReference>
<dbReference type="Pfam" id="PF02616">
    <property type="entry name" value="SMC_ScpA"/>
    <property type="match status" value="1"/>
</dbReference>
<reference evidence="3" key="1">
    <citation type="journal article" date="2014" name="Int. J. Syst. Evol. Microbiol.">
        <title>Complete genome sequence of Corynebacterium casei LMG S-19264T (=DSM 44701T), isolated from a smear-ripened cheese.</title>
        <authorList>
            <consortium name="US DOE Joint Genome Institute (JGI-PGF)"/>
            <person name="Walter F."/>
            <person name="Albersmeier A."/>
            <person name="Kalinowski J."/>
            <person name="Ruckert C."/>
        </authorList>
    </citation>
    <scope>NUCLEOTIDE SEQUENCE</scope>
    <source>
        <strain evidence="3">KCTC 42731</strain>
    </source>
</reference>
<keyword evidence="4" id="KW-1185">Reference proteome</keyword>
<dbReference type="EMBL" id="BNCK01000013">
    <property type="protein sequence ID" value="GHG06543.1"/>
    <property type="molecule type" value="Genomic_DNA"/>
</dbReference>
<dbReference type="RefSeq" id="WP_189774466.1">
    <property type="nucleotide sequence ID" value="NZ_BNCK01000013.1"/>
</dbReference>
<dbReference type="PANTHER" id="PTHR33969">
    <property type="entry name" value="SEGREGATION AND CONDENSATION PROTEIN A"/>
    <property type="match status" value="1"/>
</dbReference>
<evidence type="ECO:0000256" key="2">
    <source>
        <dbReference type="HAMAP-Rule" id="MF_01805"/>
    </source>
</evidence>
<dbReference type="Gene3D" id="1.10.10.580">
    <property type="entry name" value="Structural maintenance of chromosome 1. Chain E"/>
    <property type="match status" value="1"/>
</dbReference>
<keyword evidence="2" id="KW-0132">Cell division</keyword>
<evidence type="ECO:0000256" key="1">
    <source>
        <dbReference type="ARBA" id="ARBA00044777"/>
    </source>
</evidence>
<proteinExistence type="inferred from homology"/>
<gene>
    <name evidence="2 3" type="primary">scpA</name>
    <name evidence="3" type="ORF">GCM10017161_40260</name>
</gene>
<evidence type="ECO:0000313" key="4">
    <source>
        <dbReference type="Proteomes" id="UP000623842"/>
    </source>
</evidence>
<dbReference type="Proteomes" id="UP000623842">
    <property type="component" value="Unassembled WGS sequence"/>
</dbReference>
<comment type="similarity">
    <text evidence="2">Belongs to the ScpA family.</text>
</comment>
<dbReference type="AlphaFoldDB" id="A0A919BQI2"/>
<keyword evidence="2" id="KW-0131">Cell cycle</keyword>
<dbReference type="GO" id="GO:0005737">
    <property type="term" value="C:cytoplasm"/>
    <property type="evidence" value="ECO:0007669"/>
    <property type="project" value="UniProtKB-SubCell"/>
</dbReference>
<dbReference type="InterPro" id="IPR023093">
    <property type="entry name" value="ScpA-like_C"/>
</dbReference>
<keyword evidence="2" id="KW-0159">Chromosome partition</keyword>
<organism evidence="3 4">
    <name type="scientific">Thalassotalea marina</name>
    <dbReference type="NCBI Taxonomy" id="1673741"/>
    <lineage>
        <taxon>Bacteria</taxon>
        <taxon>Pseudomonadati</taxon>
        <taxon>Pseudomonadota</taxon>
        <taxon>Gammaproteobacteria</taxon>
        <taxon>Alteromonadales</taxon>
        <taxon>Colwelliaceae</taxon>
        <taxon>Thalassotalea</taxon>
    </lineage>
</organism>
<protein>
    <recommendedName>
        <fullName evidence="1 2">Segregation and condensation protein A</fullName>
    </recommendedName>
</protein>
<comment type="function">
    <text evidence="2">Participates in chromosomal partition during cell division. May act via the formation of a condensin-like complex containing Smc and ScpB that pull DNA away from mid-cell into both cell halves.</text>
</comment>
<evidence type="ECO:0000313" key="3">
    <source>
        <dbReference type="EMBL" id="GHG06543.1"/>
    </source>
</evidence>
<keyword evidence="2" id="KW-0963">Cytoplasm</keyword>
<dbReference type="GO" id="GO:0007059">
    <property type="term" value="P:chromosome segregation"/>
    <property type="evidence" value="ECO:0007669"/>
    <property type="project" value="UniProtKB-UniRule"/>
</dbReference>
<dbReference type="Gene3D" id="6.10.250.2410">
    <property type="match status" value="1"/>
</dbReference>
<dbReference type="PANTHER" id="PTHR33969:SF2">
    <property type="entry name" value="SEGREGATION AND CONDENSATION PROTEIN A"/>
    <property type="match status" value="1"/>
</dbReference>